<evidence type="ECO:0000256" key="1">
    <source>
        <dbReference type="SAM" id="MobiDB-lite"/>
    </source>
</evidence>
<evidence type="ECO:0000313" key="3">
    <source>
        <dbReference type="EMBL" id="OHV17047.1"/>
    </source>
</evidence>
<proteinExistence type="predicted"/>
<feature type="chain" id="PRO_5012820004" evidence="2">
    <location>
        <begin position="22"/>
        <end position="161"/>
    </location>
</feature>
<organism evidence="3 4">
    <name type="scientific">Methylorubrum extorquens</name>
    <name type="common">Methylobacterium dichloromethanicum</name>
    <name type="synonym">Methylobacterium extorquens</name>
    <dbReference type="NCBI Taxonomy" id="408"/>
    <lineage>
        <taxon>Bacteria</taxon>
        <taxon>Pseudomonadati</taxon>
        <taxon>Pseudomonadota</taxon>
        <taxon>Alphaproteobacteria</taxon>
        <taxon>Hyphomicrobiales</taxon>
        <taxon>Methylobacteriaceae</taxon>
        <taxon>Methylorubrum</taxon>
    </lineage>
</organism>
<keyword evidence="2" id="KW-0732">Signal</keyword>
<feature type="region of interest" description="Disordered" evidence="1">
    <location>
        <begin position="22"/>
        <end position="53"/>
    </location>
</feature>
<evidence type="ECO:0000256" key="2">
    <source>
        <dbReference type="SAM" id="SignalP"/>
    </source>
</evidence>
<evidence type="ECO:0000313" key="4">
    <source>
        <dbReference type="Proteomes" id="UP000180215"/>
    </source>
</evidence>
<sequence length="161" mass="16879">MIVRSLIAAALIGGMAYPAAAQDTAPPPAATAPQNPSQEPSREAAPPRPIRNAPSPRALEFAAYIFSAVNVCGYRLNAPEFEALLAKQNTRPEDVSPRGPFGNRVIGIFTLMSNQMNLNREQACLAVAGEYGPEGNVVKNVLLPPGSGEPVPAPEGKPAQP</sequence>
<reference evidence="3 4" key="1">
    <citation type="submission" date="2016-10" db="EMBL/GenBank/DDBJ databases">
        <title>Draft genome sequence of Methylobacterium extorquens CP3, a seed endophyte of Crotalaria pumila with plant growth-promoting and metal tolerance properties.</title>
        <authorList>
            <person name="Sanchez-Lopez A.S."/>
            <person name="Van Hamme J.D."/>
            <person name="Thijs S."/>
            <person name="Mcammond B.M."/>
            <person name="Stevens V."/>
            <person name="Gonzalez-Chavez M.D.C."/>
            <person name="Vangronsveld J."/>
        </authorList>
    </citation>
    <scope>NUCLEOTIDE SEQUENCE [LARGE SCALE GENOMIC DNA]</scope>
    <source>
        <strain evidence="3 4">CP3</strain>
    </source>
</reference>
<dbReference type="Proteomes" id="UP000180215">
    <property type="component" value="Unassembled WGS sequence"/>
</dbReference>
<feature type="signal peptide" evidence="2">
    <location>
        <begin position="1"/>
        <end position="21"/>
    </location>
</feature>
<comment type="caution">
    <text evidence="3">The sequence shown here is derived from an EMBL/GenBank/DDBJ whole genome shotgun (WGS) entry which is preliminary data.</text>
</comment>
<dbReference type="AlphaFoldDB" id="A0A1S1P799"/>
<name>A0A1S1P799_METEX</name>
<accession>A0A1S1P799</accession>
<gene>
    <name evidence="3" type="ORF">BK022_08140</name>
</gene>
<protein>
    <submittedName>
        <fullName evidence="3">Uncharacterized protein</fullName>
    </submittedName>
</protein>
<dbReference type="EMBL" id="MNAO01000066">
    <property type="protein sequence ID" value="OHV17047.1"/>
    <property type="molecule type" value="Genomic_DNA"/>
</dbReference>